<dbReference type="AlphaFoldDB" id="A0A3G8H617"/>
<dbReference type="EMBL" id="CP033970">
    <property type="protein sequence ID" value="AZG15904.1"/>
    <property type="molecule type" value="Genomic_DNA"/>
</dbReference>
<protein>
    <submittedName>
        <fullName evidence="1">Uncharacterized protein</fullName>
    </submittedName>
</protein>
<dbReference type="OrthoDB" id="8905216at2"/>
<dbReference type="KEGG" id="cpau:EHF44_20960"/>
<sequence>MDPISFEFVTVEEARKVLDDGPPAMPAVDWSELRQPDNPVNLSLTPTALRWLAQLPREVRPLELFYAYPRIGNQLGALGNAAAVSAFLAGLLIDDRGGRQGFPGGIAGELTRLQDFLLQLLQPGGGADLPAA</sequence>
<evidence type="ECO:0000313" key="2">
    <source>
        <dbReference type="Proteomes" id="UP000270411"/>
    </source>
</evidence>
<gene>
    <name evidence="1" type="ORF">EHF44_20960</name>
</gene>
<accession>A0A3G8H617</accession>
<organism evidence="1 2">
    <name type="scientific">Cupriavidus pauculus</name>
    <dbReference type="NCBI Taxonomy" id="82633"/>
    <lineage>
        <taxon>Bacteria</taxon>
        <taxon>Pseudomonadati</taxon>
        <taxon>Pseudomonadota</taxon>
        <taxon>Betaproteobacteria</taxon>
        <taxon>Burkholderiales</taxon>
        <taxon>Burkholderiaceae</taxon>
        <taxon>Cupriavidus</taxon>
    </lineage>
</organism>
<proteinExistence type="predicted"/>
<evidence type="ECO:0000313" key="1">
    <source>
        <dbReference type="EMBL" id="AZG15904.1"/>
    </source>
</evidence>
<dbReference type="Proteomes" id="UP000270411">
    <property type="component" value="Chromosome 2"/>
</dbReference>
<dbReference type="RefSeq" id="WP_124685635.1">
    <property type="nucleotide sequence ID" value="NZ_CP033970.1"/>
</dbReference>
<reference evidence="2" key="1">
    <citation type="submission" date="2018-11" db="EMBL/GenBank/DDBJ databases">
        <title>FDA dAtabase for Regulatory Grade micrObial Sequences (FDA-ARGOS): Supporting development and validation of Infectious Disease Dx tests.</title>
        <authorList>
            <person name="Goldberg B."/>
            <person name="Campos J."/>
            <person name="Tallon L."/>
            <person name="Sadzewicz L."/>
            <person name="Zhao X."/>
            <person name="Vavikolanu K."/>
            <person name="Mehta A."/>
            <person name="Aluvathingal J."/>
            <person name="Nadendla S."/>
            <person name="Geyer C."/>
            <person name="Nandy P."/>
            <person name="Yan Y."/>
            <person name="Sichtig H."/>
        </authorList>
    </citation>
    <scope>NUCLEOTIDE SEQUENCE [LARGE SCALE GENOMIC DNA]</scope>
    <source>
        <strain evidence="2">FDAARGOS_614</strain>
    </source>
</reference>
<name>A0A3G8H617_9BURK</name>